<organism evidence="5 6">
    <name type="scientific">Terribacillus saccharophilus</name>
    <dbReference type="NCBI Taxonomy" id="361277"/>
    <lineage>
        <taxon>Bacteria</taxon>
        <taxon>Bacillati</taxon>
        <taxon>Bacillota</taxon>
        <taxon>Bacilli</taxon>
        <taxon>Bacillales</taxon>
        <taxon>Bacillaceae</taxon>
        <taxon>Terribacillus</taxon>
    </lineage>
</organism>
<sequence>MLKYQQIANEIQQDIEMNDLPQGTKLPVLETLMSQYKTSKSTVIKALSLLERKGLVYQVRGSGIFVRRRNRKGYISFSNQGFSDELSGFDISAKVLELDIRKPSAEVAFNLKIDPEDDVYYVKRIRYINGQTLCLEESYYNKAIVTYLNNEIATGSIFDYISNGLGAKIGFSDLYVHIQKLNQDEAQHLGLLAGDPKLFVETIFYLNNGVPFDFSRISYNYEQSQFFFQSTGYSL</sequence>
<evidence type="ECO:0000256" key="2">
    <source>
        <dbReference type="ARBA" id="ARBA00023125"/>
    </source>
</evidence>
<dbReference type="PROSITE" id="PS50949">
    <property type="entry name" value="HTH_GNTR"/>
    <property type="match status" value="1"/>
</dbReference>
<dbReference type="SUPFAM" id="SSF64288">
    <property type="entry name" value="Chorismate lyase-like"/>
    <property type="match status" value="1"/>
</dbReference>
<proteinExistence type="predicted"/>
<dbReference type="GeneID" id="34222011"/>
<accession>A0A075LGJ1</accession>
<dbReference type="RefSeq" id="WP_038558574.1">
    <property type="nucleotide sequence ID" value="NZ_CP008876.1"/>
</dbReference>
<dbReference type="InterPro" id="IPR050679">
    <property type="entry name" value="Bact_HTH_transcr_reg"/>
</dbReference>
<dbReference type="PANTHER" id="PTHR44846:SF4">
    <property type="entry name" value="HTH GNTR-TYPE DOMAIN-CONTAINING PROTEIN"/>
    <property type="match status" value="1"/>
</dbReference>
<dbReference type="InterPro" id="IPR028978">
    <property type="entry name" value="Chorismate_lyase_/UTRA_dom_sf"/>
</dbReference>
<dbReference type="Proteomes" id="UP000027980">
    <property type="component" value="Chromosome"/>
</dbReference>
<dbReference type="GO" id="GO:0045892">
    <property type="term" value="P:negative regulation of DNA-templated transcription"/>
    <property type="evidence" value="ECO:0007669"/>
    <property type="project" value="TreeGrafter"/>
</dbReference>
<evidence type="ECO:0000313" key="6">
    <source>
        <dbReference type="Proteomes" id="UP000027980"/>
    </source>
</evidence>
<evidence type="ECO:0000256" key="1">
    <source>
        <dbReference type="ARBA" id="ARBA00023015"/>
    </source>
</evidence>
<dbReference type="CDD" id="cd07377">
    <property type="entry name" value="WHTH_GntR"/>
    <property type="match status" value="1"/>
</dbReference>
<dbReference type="GO" id="GO:0003700">
    <property type="term" value="F:DNA-binding transcription factor activity"/>
    <property type="evidence" value="ECO:0007669"/>
    <property type="project" value="InterPro"/>
</dbReference>
<dbReference type="Gene3D" id="3.40.1410.10">
    <property type="entry name" value="Chorismate lyase-like"/>
    <property type="match status" value="1"/>
</dbReference>
<dbReference type="Pfam" id="PF00392">
    <property type="entry name" value="GntR"/>
    <property type="match status" value="1"/>
</dbReference>
<dbReference type="HOGENOM" id="CLU_063236_5_1_9"/>
<dbReference type="SUPFAM" id="SSF46785">
    <property type="entry name" value="Winged helix' DNA-binding domain"/>
    <property type="match status" value="1"/>
</dbReference>
<keyword evidence="3" id="KW-0804">Transcription</keyword>
<dbReference type="KEGG" id="tap:GZ22_03265"/>
<dbReference type="PANTHER" id="PTHR44846">
    <property type="entry name" value="MANNOSYL-D-GLYCERATE TRANSPORT/METABOLISM SYSTEM REPRESSOR MNGR-RELATED"/>
    <property type="match status" value="1"/>
</dbReference>
<evidence type="ECO:0000259" key="4">
    <source>
        <dbReference type="PROSITE" id="PS50949"/>
    </source>
</evidence>
<dbReference type="InterPro" id="IPR011663">
    <property type="entry name" value="UTRA"/>
</dbReference>
<name>A0A075LGJ1_9BACI</name>
<keyword evidence="2" id="KW-0238">DNA-binding</keyword>
<evidence type="ECO:0000313" key="5">
    <source>
        <dbReference type="EMBL" id="AIF65760.1"/>
    </source>
</evidence>
<feature type="domain" description="HTH gntR-type" evidence="4">
    <location>
        <begin position="1"/>
        <end position="69"/>
    </location>
</feature>
<dbReference type="GO" id="GO:0003677">
    <property type="term" value="F:DNA binding"/>
    <property type="evidence" value="ECO:0007669"/>
    <property type="project" value="UniProtKB-KW"/>
</dbReference>
<protein>
    <submittedName>
        <fullName evidence="5">GntR family transcriptional regulator</fullName>
    </submittedName>
</protein>
<dbReference type="InterPro" id="IPR036390">
    <property type="entry name" value="WH_DNA-bd_sf"/>
</dbReference>
<dbReference type="EMBL" id="CP008876">
    <property type="protein sequence ID" value="AIF65760.1"/>
    <property type="molecule type" value="Genomic_DNA"/>
</dbReference>
<dbReference type="OrthoDB" id="2141316at2"/>
<keyword evidence="1" id="KW-0805">Transcription regulation</keyword>
<dbReference type="Gene3D" id="1.10.10.10">
    <property type="entry name" value="Winged helix-like DNA-binding domain superfamily/Winged helix DNA-binding domain"/>
    <property type="match status" value="1"/>
</dbReference>
<dbReference type="InterPro" id="IPR036388">
    <property type="entry name" value="WH-like_DNA-bd_sf"/>
</dbReference>
<dbReference type="Pfam" id="PF07702">
    <property type="entry name" value="UTRA"/>
    <property type="match status" value="1"/>
</dbReference>
<dbReference type="AlphaFoldDB" id="A0A075LGJ1"/>
<dbReference type="SMART" id="SM00345">
    <property type="entry name" value="HTH_GNTR"/>
    <property type="match status" value="1"/>
</dbReference>
<dbReference type="SMART" id="SM00866">
    <property type="entry name" value="UTRA"/>
    <property type="match status" value="1"/>
</dbReference>
<evidence type="ECO:0000256" key="3">
    <source>
        <dbReference type="ARBA" id="ARBA00023163"/>
    </source>
</evidence>
<reference evidence="5 6" key="1">
    <citation type="submission" date="2014-07" db="EMBL/GenBank/DDBJ databases">
        <title>Complete genome sequence of a moderately halophilic bacterium Terribacillus aidingensis MP602, isolated from Cryptomeria fortunei in Tianmu mountain in China.</title>
        <authorList>
            <person name="Wang Y."/>
            <person name="Lu P."/>
            <person name="Zhang L."/>
        </authorList>
    </citation>
    <scope>NUCLEOTIDE SEQUENCE [LARGE SCALE GENOMIC DNA]</scope>
    <source>
        <strain evidence="5 6">MP602</strain>
    </source>
</reference>
<gene>
    <name evidence="5" type="ORF">GZ22_03265</name>
</gene>
<dbReference type="InterPro" id="IPR000524">
    <property type="entry name" value="Tscrpt_reg_HTH_GntR"/>
</dbReference>